<feature type="transmembrane region" description="Helical" evidence="17">
    <location>
        <begin position="200"/>
        <end position="221"/>
    </location>
</feature>
<keyword evidence="5 17" id="KW-1133">Transmembrane helix</keyword>
<keyword evidence="19" id="KW-1185">Reference proteome</keyword>
<accession>A0AAV2RLW8</accession>
<comment type="catalytic activity">
    <reaction evidence="7">
        <text>12-hexadecanoyloxy-octadecanoate + H2O = 12-hydroxyoctadecanoate + hexadecanoate + H(+)</text>
        <dbReference type="Rhea" id="RHEA:52056"/>
        <dbReference type="ChEBI" id="CHEBI:7896"/>
        <dbReference type="ChEBI" id="CHEBI:15377"/>
        <dbReference type="ChEBI" id="CHEBI:15378"/>
        <dbReference type="ChEBI" id="CHEBI:83677"/>
        <dbReference type="ChEBI" id="CHEBI:84201"/>
    </reaction>
    <physiologicalReaction direction="left-to-right" evidence="7">
        <dbReference type="Rhea" id="RHEA:52057"/>
    </physiologicalReaction>
</comment>
<dbReference type="EMBL" id="CAXKWB010027094">
    <property type="protein sequence ID" value="CAL4131304.1"/>
    <property type="molecule type" value="Genomic_DNA"/>
</dbReference>
<evidence type="ECO:0000256" key="13">
    <source>
        <dbReference type="ARBA" id="ARBA00049221"/>
    </source>
</evidence>
<name>A0AAV2RLW8_MEGNR</name>
<comment type="catalytic activity">
    <reaction evidence="14">
        <text>13-(9Z-octadecenoyloxy)-octadecanoate + H2O = 13-hydroxy-octadecanoate + (9Z)-octadecenoate + H(+)</text>
        <dbReference type="Rhea" id="RHEA:52064"/>
        <dbReference type="ChEBI" id="CHEBI:15377"/>
        <dbReference type="ChEBI" id="CHEBI:15378"/>
        <dbReference type="ChEBI" id="CHEBI:30823"/>
        <dbReference type="ChEBI" id="CHEBI:136303"/>
        <dbReference type="ChEBI" id="CHEBI:136304"/>
    </reaction>
    <physiologicalReaction direction="left-to-right" evidence="14">
        <dbReference type="Rhea" id="RHEA:52065"/>
    </physiologicalReaction>
</comment>
<evidence type="ECO:0000256" key="11">
    <source>
        <dbReference type="ARBA" id="ARBA00048701"/>
    </source>
</evidence>
<feature type="transmembrane region" description="Helical" evidence="17">
    <location>
        <begin position="166"/>
        <end position="188"/>
    </location>
</feature>
<comment type="catalytic activity">
    <reaction evidence="11">
        <text>12-(9Z-octadecenoyloxy)-octadecanoate + H2O = 12-hydroxyoctadecanoate + (9Z)-octadecenoate + H(+)</text>
        <dbReference type="Rhea" id="RHEA:52060"/>
        <dbReference type="ChEBI" id="CHEBI:15377"/>
        <dbReference type="ChEBI" id="CHEBI:15378"/>
        <dbReference type="ChEBI" id="CHEBI:30823"/>
        <dbReference type="ChEBI" id="CHEBI:84201"/>
        <dbReference type="ChEBI" id="CHEBI:136302"/>
    </reaction>
    <physiologicalReaction direction="left-to-right" evidence="11">
        <dbReference type="Rhea" id="RHEA:52061"/>
    </physiologicalReaction>
</comment>
<evidence type="ECO:0000313" key="18">
    <source>
        <dbReference type="EMBL" id="CAL4131304.1"/>
    </source>
</evidence>
<evidence type="ECO:0000256" key="2">
    <source>
        <dbReference type="ARBA" id="ARBA00004127"/>
    </source>
</evidence>
<evidence type="ECO:0000256" key="1">
    <source>
        <dbReference type="ARBA" id="ARBA00000923"/>
    </source>
</evidence>
<evidence type="ECO:0000256" key="10">
    <source>
        <dbReference type="ARBA" id="ARBA00048680"/>
    </source>
</evidence>
<comment type="subcellular location">
    <subcellularLocation>
        <location evidence="2">Endomembrane system</location>
        <topology evidence="2">Multi-pass membrane protein</topology>
    </subcellularLocation>
</comment>
<comment type="catalytic activity">
    <reaction evidence="13">
        <text>9-octadecanoyloxy-octadecanoate + H2O = 9-hydroxy-octadecanoate + octadecanoate + H(+)</text>
        <dbReference type="Rhea" id="RHEA:52096"/>
        <dbReference type="ChEBI" id="CHEBI:15377"/>
        <dbReference type="ChEBI" id="CHEBI:15378"/>
        <dbReference type="ChEBI" id="CHEBI:25629"/>
        <dbReference type="ChEBI" id="CHEBI:136286"/>
        <dbReference type="ChEBI" id="CHEBI:136373"/>
    </reaction>
    <physiologicalReaction direction="left-to-right" evidence="13">
        <dbReference type="Rhea" id="RHEA:52097"/>
    </physiologicalReaction>
</comment>
<comment type="similarity">
    <text evidence="3">Belongs to the AIG1 family.</text>
</comment>
<evidence type="ECO:0000256" key="15">
    <source>
        <dbReference type="ARBA" id="ARBA00049322"/>
    </source>
</evidence>
<organism evidence="18 19">
    <name type="scientific">Meganyctiphanes norvegica</name>
    <name type="common">Northern krill</name>
    <name type="synonym">Thysanopoda norvegica</name>
    <dbReference type="NCBI Taxonomy" id="48144"/>
    <lineage>
        <taxon>Eukaryota</taxon>
        <taxon>Metazoa</taxon>
        <taxon>Ecdysozoa</taxon>
        <taxon>Arthropoda</taxon>
        <taxon>Crustacea</taxon>
        <taxon>Multicrustacea</taxon>
        <taxon>Malacostraca</taxon>
        <taxon>Eumalacostraca</taxon>
        <taxon>Eucarida</taxon>
        <taxon>Euphausiacea</taxon>
        <taxon>Euphausiidae</taxon>
        <taxon>Meganyctiphanes</taxon>
    </lineage>
</organism>
<evidence type="ECO:0000256" key="7">
    <source>
        <dbReference type="ARBA" id="ARBA00047368"/>
    </source>
</evidence>
<dbReference type="PANTHER" id="PTHR10989:SF16">
    <property type="entry name" value="AT02829P-RELATED"/>
    <property type="match status" value="1"/>
</dbReference>
<gene>
    <name evidence="18" type="ORF">MNOR_LOCUS26732</name>
</gene>
<dbReference type="AlphaFoldDB" id="A0AAV2RLW8"/>
<evidence type="ECO:0000256" key="16">
    <source>
        <dbReference type="ARBA" id="ARBA00049428"/>
    </source>
</evidence>
<evidence type="ECO:0008006" key="20">
    <source>
        <dbReference type="Google" id="ProtNLM"/>
    </source>
</evidence>
<evidence type="ECO:0000256" key="12">
    <source>
        <dbReference type="ARBA" id="ARBA00048800"/>
    </source>
</evidence>
<evidence type="ECO:0000256" key="6">
    <source>
        <dbReference type="ARBA" id="ARBA00023136"/>
    </source>
</evidence>
<keyword evidence="6 17" id="KW-0472">Membrane</keyword>
<dbReference type="Proteomes" id="UP001497623">
    <property type="component" value="Unassembled WGS sequence"/>
</dbReference>
<feature type="transmembrane region" description="Helical" evidence="17">
    <location>
        <begin position="95"/>
        <end position="116"/>
    </location>
</feature>
<evidence type="ECO:0000256" key="4">
    <source>
        <dbReference type="ARBA" id="ARBA00022692"/>
    </source>
</evidence>
<evidence type="ECO:0000256" key="8">
    <source>
        <dbReference type="ARBA" id="ARBA00047427"/>
    </source>
</evidence>
<sequence length="241" mass="28082">METTINTKVSVIHFGLASYYAFGTYWFLCKLEPPKELLSILEKAGFAQLNPFKFLTFWDMLIQSIYFSLAFLNDVVGSSTISRRKQSRLQRIRDFFFSSIVFTCAAIVTICFWGLYAVDRNLIFPESLDTWFPSWVNHNIHTAPLFGVLLEMWLVPHSYPKRSKGLIAVCSFGASYLGFLLYTTWASGMWTYPVLEKLTMWWRVSFLACAYAGVCFFYICGEYLNQFIWEKDELLDQEKQC</sequence>
<comment type="catalytic activity">
    <reaction evidence="1">
        <text>9-(9Z-hexadecenoyloxy)-octadecanoate + H2O = (9Z)-hexadecenoate + 9-hydroxy-octadecanoate + H(+)</text>
        <dbReference type="Rhea" id="RHEA:52068"/>
        <dbReference type="ChEBI" id="CHEBI:15377"/>
        <dbReference type="ChEBI" id="CHEBI:15378"/>
        <dbReference type="ChEBI" id="CHEBI:32372"/>
        <dbReference type="ChEBI" id="CHEBI:136286"/>
        <dbReference type="ChEBI" id="CHEBI:136309"/>
    </reaction>
    <physiologicalReaction direction="left-to-right" evidence="1">
        <dbReference type="Rhea" id="RHEA:52069"/>
    </physiologicalReaction>
</comment>
<dbReference type="PANTHER" id="PTHR10989">
    <property type="entry name" value="ANDROGEN-INDUCED PROTEIN 1-RELATED"/>
    <property type="match status" value="1"/>
</dbReference>
<feature type="transmembrane region" description="Helical" evidence="17">
    <location>
        <begin position="9"/>
        <end position="28"/>
    </location>
</feature>
<evidence type="ECO:0000256" key="14">
    <source>
        <dbReference type="ARBA" id="ARBA00049296"/>
    </source>
</evidence>
<evidence type="ECO:0000256" key="3">
    <source>
        <dbReference type="ARBA" id="ARBA00009300"/>
    </source>
</evidence>
<protein>
    <recommendedName>
        <fullName evidence="20">Androgen-dependent TFPI-regulating protein</fullName>
    </recommendedName>
</protein>
<comment type="catalytic activity">
    <reaction evidence="10">
        <text>12-octadecanoyloxy-octadecanoate + H2O = 12-hydroxyoctadecanoate + octadecanoate + H(+)</text>
        <dbReference type="Rhea" id="RHEA:52080"/>
        <dbReference type="ChEBI" id="CHEBI:15377"/>
        <dbReference type="ChEBI" id="CHEBI:15378"/>
        <dbReference type="ChEBI" id="CHEBI:25629"/>
        <dbReference type="ChEBI" id="CHEBI:84201"/>
        <dbReference type="ChEBI" id="CHEBI:136330"/>
    </reaction>
    <physiologicalReaction direction="left-to-right" evidence="10">
        <dbReference type="Rhea" id="RHEA:52081"/>
    </physiologicalReaction>
</comment>
<evidence type="ECO:0000256" key="17">
    <source>
        <dbReference type="SAM" id="Phobius"/>
    </source>
</evidence>
<comment type="catalytic activity">
    <reaction evidence="15">
        <text>13-(9Z-hexadecenoyloxy)-octadecanoate + H2O = 13-hydroxy-octadecanoate + (9Z)-hexadecenoate + H(+)</text>
        <dbReference type="Rhea" id="RHEA:52076"/>
        <dbReference type="ChEBI" id="CHEBI:15377"/>
        <dbReference type="ChEBI" id="CHEBI:15378"/>
        <dbReference type="ChEBI" id="CHEBI:32372"/>
        <dbReference type="ChEBI" id="CHEBI:136304"/>
        <dbReference type="ChEBI" id="CHEBI:136315"/>
    </reaction>
    <physiologicalReaction direction="left-to-right" evidence="15">
        <dbReference type="Rhea" id="RHEA:52077"/>
    </physiologicalReaction>
</comment>
<keyword evidence="4 17" id="KW-0812">Transmembrane</keyword>
<evidence type="ECO:0000256" key="9">
    <source>
        <dbReference type="ARBA" id="ARBA00047863"/>
    </source>
</evidence>
<dbReference type="GO" id="GO:0016020">
    <property type="term" value="C:membrane"/>
    <property type="evidence" value="ECO:0007669"/>
    <property type="project" value="InterPro"/>
</dbReference>
<evidence type="ECO:0000256" key="5">
    <source>
        <dbReference type="ARBA" id="ARBA00022989"/>
    </source>
</evidence>
<evidence type="ECO:0000313" key="19">
    <source>
        <dbReference type="Proteomes" id="UP001497623"/>
    </source>
</evidence>
<dbReference type="InterPro" id="IPR006838">
    <property type="entry name" value="ADTRP_AIG1"/>
</dbReference>
<feature type="transmembrane region" description="Helical" evidence="17">
    <location>
        <begin position="55"/>
        <end position="75"/>
    </location>
</feature>
<comment type="catalytic activity">
    <reaction evidence="16">
        <text>12-(9Z-hexadecenoyloxy)-octadecanoate + H2O = 12-hydroxyoctadecanoate + (9Z)-hexadecenoate + H(+)</text>
        <dbReference type="Rhea" id="RHEA:52072"/>
        <dbReference type="ChEBI" id="CHEBI:15377"/>
        <dbReference type="ChEBI" id="CHEBI:15378"/>
        <dbReference type="ChEBI" id="CHEBI:32372"/>
        <dbReference type="ChEBI" id="CHEBI:84201"/>
        <dbReference type="ChEBI" id="CHEBI:136312"/>
    </reaction>
    <physiologicalReaction direction="left-to-right" evidence="16">
        <dbReference type="Rhea" id="RHEA:52073"/>
    </physiologicalReaction>
</comment>
<feature type="transmembrane region" description="Helical" evidence="17">
    <location>
        <begin position="136"/>
        <end position="154"/>
    </location>
</feature>
<comment type="catalytic activity">
    <reaction evidence="12">
        <text>9-(9Z-octadecenoyloxy)-octadecanoate + H2O = 9-hydroxy-octadecanoate + (9Z)-octadecenoate + H(+)</text>
        <dbReference type="Rhea" id="RHEA:52048"/>
        <dbReference type="ChEBI" id="CHEBI:15377"/>
        <dbReference type="ChEBI" id="CHEBI:15378"/>
        <dbReference type="ChEBI" id="CHEBI:30823"/>
        <dbReference type="ChEBI" id="CHEBI:136282"/>
        <dbReference type="ChEBI" id="CHEBI:136286"/>
    </reaction>
    <physiologicalReaction direction="left-to-right" evidence="12">
        <dbReference type="Rhea" id="RHEA:52049"/>
    </physiologicalReaction>
</comment>
<reference evidence="18 19" key="1">
    <citation type="submission" date="2024-05" db="EMBL/GenBank/DDBJ databases">
        <authorList>
            <person name="Wallberg A."/>
        </authorList>
    </citation>
    <scope>NUCLEOTIDE SEQUENCE [LARGE SCALE GENOMIC DNA]</scope>
</reference>
<dbReference type="Pfam" id="PF04750">
    <property type="entry name" value="Far-17a_AIG1"/>
    <property type="match status" value="1"/>
</dbReference>
<comment type="caution">
    <text evidence="18">The sequence shown here is derived from an EMBL/GenBank/DDBJ whole genome shotgun (WGS) entry which is preliminary data.</text>
</comment>
<comment type="catalytic activity">
    <reaction evidence="9">
        <text>9-hexadecanoyloxy-octadecanoate + H2O = 9-hydroxy-octadecanoate + hexadecanoate + H(+)</text>
        <dbReference type="Rhea" id="RHEA:52052"/>
        <dbReference type="ChEBI" id="CHEBI:7896"/>
        <dbReference type="ChEBI" id="CHEBI:15377"/>
        <dbReference type="ChEBI" id="CHEBI:15378"/>
        <dbReference type="ChEBI" id="CHEBI:83670"/>
        <dbReference type="ChEBI" id="CHEBI:136286"/>
    </reaction>
    <physiologicalReaction direction="left-to-right" evidence="9">
        <dbReference type="Rhea" id="RHEA:52053"/>
    </physiologicalReaction>
</comment>
<comment type="catalytic activity">
    <reaction evidence="8">
        <text>13-octadecanoyloxy-octadecanoate + H2O = 13-hydroxy-octadecanoate + octadecanoate + H(+)</text>
        <dbReference type="Rhea" id="RHEA:52084"/>
        <dbReference type="ChEBI" id="CHEBI:15377"/>
        <dbReference type="ChEBI" id="CHEBI:15378"/>
        <dbReference type="ChEBI" id="CHEBI:25629"/>
        <dbReference type="ChEBI" id="CHEBI:136304"/>
        <dbReference type="ChEBI" id="CHEBI:136335"/>
    </reaction>
    <physiologicalReaction direction="left-to-right" evidence="8">
        <dbReference type="Rhea" id="RHEA:52085"/>
    </physiologicalReaction>
</comment>
<proteinExistence type="inferred from homology"/>
<dbReference type="GO" id="GO:0012505">
    <property type="term" value="C:endomembrane system"/>
    <property type="evidence" value="ECO:0007669"/>
    <property type="project" value="UniProtKB-SubCell"/>
</dbReference>